<feature type="signal peptide" evidence="1">
    <location>
        <begin position="1"/>
        <end position="19"/>
    </location>
</feature>
<gene>
    <name evidence="2" type="ORF">SAMN05216323_101213</name>
</gene>
<evidence type="ECO:0000256" key="1">
    <source>
        <dbReference type="SAM" id="SignalP"/>
    </source>
</evidence>
<proteinExistence type="predicted"/>
<dbReference type="RefSeq" id="WP_092436426.1">
    <property type="nucleotide sequence ID" value="NZ_FMYP01000012.1"/>
</dbReference>
<accession>A0A1G6HPF8</accession>
<reference evidence="2 3" key="1">
    <citation type="submission" date="2016-09" db="EMBL/GenBank/DDBJ databases">
        <authorList>
            <person name="Capua I."/>
            <person name="De Benedictis P."/>
            <person name="Joannis T."/>
            <person name="Lombin L.H."/>
            <person name="Cattoli G."/>
        </authorList>
    </citation>
    <scope>NUCLEOTIDE SEQUENCE [LARGE SCALE GENOMIC DNA]</scope>
    <source>
        <strain evidence="2 3">A7P-90m</strain>
    </source>
</reference>
<evidence type="ECO:0008006" key="4">
    <source>
        <dbReference type="Google" id="ProtNLM"/>
    </source>
</evidence>
<keyword evidence="3" id="KW-1185">Reference proteome</keyword>
<sequence>MTKFINLLVLLLLSTGFHAQSDSLSSTVYTPDFSFNNGIYLTFAQVKNNNPIPKSRLIISENLSSPAFFDKVLGGKKIFFFDENGLRKEVLTEQIWGFSNNGVIYINLGGSFNKISIVGNLCHFIATVTVTNQQYYDPFYNGYGANYNISPNLYSIQETRQFLLNFKTGKVSDYTVPNVSTSIAADDELAKEYLNLSKRKKKDLKFLYIRRYNQCNPLLIPTKK</sequence>
<evidence type="ECO:0000313" key="3">
    <source>
        <dbReference type="Proteomes" id="UP000199452"/>
    </source>
</evidence>
<keyword evidence="1" id="KW-0732">Signal</keyword>
<evidence type="ECO:0000313" key="2">
    <source>
        <dbReference type="EMBL" id="SDB95386.1"/>
    </source>
</evidence>
<dbReference type="STRING" id="1640674.SAMN05216323_101213"/>
<protein>
    <recommendedName>
        <fullName evidence="4">GLPGLI family protein</fullName>
    </recommendedName>
</protein>
<dbReference type="OrthoDB" id="942904at2"/>
<dbReference type="EMBL" id="FMYP01000012">
    <property type="protein sequence ID" value="SDB95386.1"/>
    <property type="molecule type" value="Genomic_DNA"/>
</dbReference>
<dbReference type="Proteomes" id="UP000199452">
    <property type="component" value="Unassembled WGS sequence"/>
</dbReference>
<name>A0A1G6HPF8_9BACT</name>
<feature type="chain" id="PRO_5011786607" description="GLPGLI family protein" evidence="1">
    <location>
        <begin position="20"/>
        <end position="224"/>
    </location>
</feature>
<dbReference type="AlphaFoldDB" id="A0A1G6HPF8"/>
<organism evidence="2 3">
    <name type="scientific">Williamwhitmania taraxaci</name>
    <dbReference type="NCBI Taxonomy" id="1640674"/>
    <lineage>
        <taxon>Bacteria</taxon>
        <taxon>Pseudomonadati</taxon>
        <taxon>Bacteroidota</taxon>
        <taxon>Bacteroidia</taxon>
        <taxon>Bacteroidales</taxon>
        <taxon>Williamwhitmaniaceae</taxon>
        <taxon>Williamwhitmania</taxon>
    </lineage>
</organism>